<dbReference type="InterPro" id="IPR036259">
    <property type="entry name" value="MFS_trans_sf"/>
</dbReference>
<dbReference type="PANTHER" id="PTHR23504:SF15">
    <property type="entry name" value="MAJOR FACILITATOR SUPERFAMILY (MFS) PROFILE DOMAIN-CONTAINING PROTEIN"/>
    <property type="match status" value="1"/>
</dbReference>
<feature type="transmembrane region" description="Helical" evidence="6">
    <location>
        <begin position="370"/>
        <end position="393"/>
    </location>
</feature>
<organism evidence="8 9">
    <name type="scientific">Litoreibacter meonggei</name>
    <dbReference type="NCBI Taxonomy" id="1049199"/>
    <lineage>
        <taxon>Bacteria</taxon>
        <taxon>Pseudomonadati</taxon>
        <taxon>Pseudomonadota</taxon>
        <taxon>Alphaproteobacteria</taxon>
        <taxon>Rhodobacterales</taxon>
        <taxon>Roseobacteraceae</taxon>
        <taxon>Litoreibacter</taxon>
    </lineage>
</organism>
<dbReference type="InterPro" id="IPR011701">
    <property type="entry name" value="MFS"/>
</dbReference>
<keyword evidence="3 6" id="KW-0812">Transmembrane</keyword>
<keyword evidence="2" id="KW-0813">Transport</keyword>
<dbReference type="PROSITE" id="PS50850">
    <property type="entry name" value="MFS"/>
    <property type="match status" value="1"/>
</dbReference>
<evidence type="ECO:0000256" key="3">
    <source>
        <dbReference type="ARBA" id="ARBA00022692"/>
    </source>
</evidence>
<sequence length="406" mass="42916">MTRNLPITFILITVLIDAMGIGLILPVMPQLIQDVGHTDISGAAVWGGILSAVFAFMQFMFSPMVGSLSDRFGRRPVLLTSNAAMAFDYVLMALAGTIWLLLIGRIIGGVTAATHATANAFMADVSPREKKSQNFGLIGAAFGVGFVLGPVIGGLLAELGPRAPFWAAAILAGANFVLGYFVLPETVTPEKQRSFQWARANPVGGLKAVTALPGLGALLSVYFFYQIANMVYPAIWAYYTAASFGWSPGVIGASLAIYGVSMAITQAVLIRWVIAKLGEVKTVYWGLIYNACTLAMMAFTSDGWVLLMLTPLAAFGAVVGPALQAVMSGRAADNQQGELLGVMSSINALGMIFAPLVFTRVFSYFTGEDALFFLPGAAFLLAMGLMLVAWGMVARALTRPISAGAP</sequence>
<keyword evidence="4 6" id="KW-1133">Transmembrane helix</keyword>
<dbReference type="RefSeq" id="WP_121023458.1">
    <property type="nucleotide sequence ID" value="NZ_RCCE01000003.1"/>
</dbReference>
<evidence type="ECO:0000259" key="7">
    <source>
        <dbReference type="PROSITE" id="PS50850"/>
    </source>
</evidence>
<feature type="transmembrane region" description="Helical" evidence="6">
    <location>
        <begin position="282"/>
        <end position="299"/>
    </location>
</feature>
<feature type="transmembrane region" description="Helical" evidence="6">
    <location>
        <begin position="305"/>
        <end position="327"/>
    </location>
</feature>
<feature type="transmembrane region" description="Helical" evidence="6">
    <location>
        <begin position="7"/>
        <end position="28"/>
    </location>
</feature>
<keyword evidence="9" id="KW-1185">Reference proteome</keyword>
<dbReference type="PRINTS" id="PR01035">
    <property type="entry name" value="TCRTETA"/>
</dbReference>
<evidence type="ECO:0000256" key="4">
    <source>
        <dbReference type="ARBA" id="ARBA00022989"/>
    </source>
</evidence>
<dbReference type="SUPFAM" id="SSF103473">
    <property type="entry name" value="MFS general substrate transporter"/>
    <property type="match status" value="1"/>
</dbReference>
<feature type="transmembrane region" description="Helical" evidence="6">
    <location>
        <begin position="339"/>
        <end position="358"/>
    </location>
</feature>
<protein>
    <submittedName>
        <fullName evidence="8">DHA1 family tetracycline resistance protein-like MFS transporter</fullName>
    </submittedName>
</protein>
<accession>A0A497WK88</accession>
<dbReference type="PANTHER" id="PTHR23504">
    <property type="entry name" value="MAJOR FACILITATOR SUPERFAMILY DOMAIN-CONTAINING PROTEIN 10"/>
    <property type="match status" value="1"/>
</dbReference>
<comment type="subcellular location">
    <subcellularLocation>
        <location evidence="1">Membrane</location>
        <topology evidence="1">Multi-pass membrane protein</topology>
    </subcellularLocation>
</comment>
<dbReference type="InterPro" id="IPR020846">
    <property type="entry name" value="MFS_dom"/>
</dbReference>
<dbReference type="Gene3D" id="1.20.1250.20">
    <property type="entry name" value="MFS general substrate transporter like domains"/>
    <property type="match status" value="1"/>
</dbReference>
<dbReference type="AlphaFoldDB" id="A0A497WK88"/>
<dbReference type="CDD" id="cd17388">
    <property type="entry name" value="MFS_TetA"/>
    <property type="match status" value="1"/>
</dbReference>
<dbReference type="InterPro" id="IPR001958">
    <property type="entry name" value="Tet-R_TetA/multi-R_MdtG-like"/>
</dbReference>
<dbReference type="Proteomes" id="UP000269157">
    <property type="component" value="Unassembled WGS sequence"/>
</dbReference>
<feature type="transmembrane region" description="Helical" evidence="6">
    <location>
        <begin position="40"/>
        <end position="65"/>
    </location>
</feature>
<feature type="domain" description="Major facilitator superfamily (MFS) profile" evidence="7">
    <location>
        <begin position="6"/>
        <end position="394"/>
    </location>
</feature>
<evidence type="ECO:0000256" key="5">
    <source>
        <dbReference type="ARBA" id="ARBA00023136"/>
    </source>
</evidence>
<proteinExistence type="predicted"/>
<evidence type="ECO:0000313" key="9">
    <source>
        <dbReference type="Proteomes" id="UP000269157"/>
    </source>
</evidence>
<evidence type="ECO:0000256" key="6">
    <source>
        <dbReference type="SAM" id="Phobius"/>
    </source>
</evidence>
<dbReference type="Pfam" id="PF07690">
    <property type="entry name" value="MFS_1"/>
    <property type="match status" value="1"/>
</dbReference>
<feature type="transmembrane region" description="Helical" evidence="6">
    <location>
        <begin position="245"/>
        <end position="270"/>
    </location>
</feature>
<name>A0A497WK88_9RHOB</name>
<dbReference type="EMBL" id="RCCE01000003">
    <property type="protein sequence ID" value="RLJ51616.1"/>
    <property type="molecule type" value="Genomic_DNA"/>
</dbReference>
<gene>
    <name evidence="8" type="ORF">BCF46_1830</name>
</gene>
<dbReference type="GO" id="GO:0016020">
    <property type="term" value="C:membrane"/>
    <property type="evidence" value="ECO:0007669"/>
    <property type="project" value="UniProtKB-SubCell"/>
</dbReference>
<dbReference type="OrthoDB" id="9764259at2"/>
<evidence type="ECO:0000256" key="1">
    <source>
        <dbReference type="ARBA" id="ARBA00004141"/>
    </source>
</evidence>
<keyword evidence="5 6" id="KW-0472">Membrane</keyword>
<feature type="transmembrane region" description="Helical" evidence="6">
    <location>
        <begin position="135"/>
        <end position="157"/>
    </location>
</feature>
<evidence type="ECO:0000256" key="2">
    <source>
        <dbReference type="ARBA" id="ARBA00022448"/>
    </source>
</evidence>
<reference evidence="8 9" key="1">
    <citation type="submission" date="2018-10" db="EMBL/GenBank/DDBJ databases">
        <title>Genomic Encyclopedia of Archaeal and Bacterial Type Strains, Phase II (KMG-II): from individual species to whole genera.</title>
        <authorList>
            <person name="Goeker M."/>
        </authorList>
    </citation>
    <scope>NUCLEOTIDE SEQUENCE [LARGE SCALE GENOMIC DNA]</scope>
    <source>
        <strain evidence="8 9">DSM 29466</strain>
    </source>
</reference>
<comment type="caution">
    <text evidence="8">The sequence shown here is derived from an EMBL/GenBank/DDBJ whole genome shotgun (WGS) entry which is preliminary data.</text>
</comment>
<dbReference type="GO" id="GO:0022857">
    <property type="term" value="F:transmembrane transporter activity"/>
    <property type="evidence" value="ECO:0007669"/>
    <property type="project" value="InterPro"/>
</dbReference>
<evidence type="ECO:0000313" key="8">
    <source>
        <dbReference type="EMBL" id="RLJ51616.1"/>
    </source>
</evidence>
<feature type="transmembrane region" description="Helical" evidence="6">
    <location>
        <begin position="204"/>
        <end position="225"/>
    </location>
</feature>
<feature type="transmembrane region" description="Helical" evidence="6">
    <location>
        <begin position="163"/>
        <end position="183"/>
    </location>
</feature>